<keyword evidence="2" id="KW-1133">Transmembrane helix</keyword>
<evidence type="ECO:0000256" key="1">
    <source>
        <dbReference type="SAM" id="MobiDB-lite"/>
    </source>
</evidence>
<evidence type="ECO:0008006" key="5">
    <source>
        <dbReference type="Google" id="ProtNLM"/>
    </source>
</evidence>
<comment type="caution">
    <text evidence="3">The sequence shown here is derived from an EMBL/GenBank/DDBJ whole genome shotgun (WGS) entry which is preliminary data.</text>
</comment>
<proteinExistence type="predicted"/>
<dbReference type="AlphaFoldDB" id="A0A9K3Q8S7"/>
<dbReference type="Proteomes" id="UP000693970">
    <property type="component" value="Unassembled WGS sequence"/>
</dbReference>
<feature type="region of interest" description="Disordered" evidence="1">
    <location>
        <begin position="381"/>
        <end position="437"/>
    </location>
</feature>
<evidence type="ECO:0000313" key="3">
    <source>
        <dbReference type="EMBL" id="KAG7372374.1"/>
    </source>
</evidence>
<keyword evidence="2" id="KW-0812">Transmembrane</keyword>
<dbReference type="EMBL" id="JAGRRH010000003">
    <property type="protein sequence ID" value="KAG7372374.1"/>
    <property type="molecule type" value="Genomic_DNA"/>
</dbReference>
<feature type="compositionally biased region" description="Basic and acidic residues" evidence="1">
    <location>
        <begin position="427"/>
        <end position="437"/>
    </location>
</feature>
<accession>A0A9K3Q8S7</accession>
<sequence length="437" mass="49293">MEVAASRSPPYGFIILTFLYVTFTLVLELVLGGNQETLNIVRWSTSFFMAIYAFILAIHLTMMVSKNFGFLAFATSCVAYVLEGIAYLVFDDTGGFDVGLKSNTFMFYIFNIAYYSLWTLSTVILGWSFRTTWRELQYDSVGTKLSSVFSAVLTLSLVSVITASFWSAFVASSDYGNSVSGEAFSKSELKDEVALRYFQVSRWIWYGFLFSFYVITAAALRQLLHAIRQEADITIWGLSSVWAVEGVIFFQLVSFGFQIFFILIGLGRTAFDYRRTAYSILAFQYCMMMTFFFLHNIVFSLSHVVFDHGDSNFDEELGMVKNDEANDTSDCSSNEDSANRKTLHEPDNQSRGGNNTTELEHEALPTVGSTSIQPILRMASIRRPQKTHIRASQLRLHVQRSDSRFSSSSSSCSGSYIDDSTSSSQSRKRDSWSSEEV</sequence>
<feature type="transmembrane region" description="Helical" evidence="2">
    <location>
        <begin position="43"/>
        <end position="61"/>
    </location>
</feature>
<feature type="compositionally biased region" description="Basic and acidic residues" evidence="1">
    <location>
        <begin position="337"/>
        <end position="348"/>
    </location>
</feature>
<dbReference type="OrthoDB" id="57473at2759"/>
<name>A0A9K3Q8S7_9STRA</name>
<evidence type="ECO:0000256" key="2">
    <source>
        <dbReference type="SAM" id="Phobius"/>
    </source>
</evidence>
<feature type="transmembrane region" description="Helical" evidence="2">
    <location>
        <begin position="241"/>
        <end position="264"/>
    </location>
</feature>
<feature type="transmembrane region" description="Helical" evidence="2">
    <location>
        <begin position="276"/>
        <end position="294"/>
    </location>
</feature>
<keyword evidence="2" id="KW-0472">Membrane</keyword>
<feature type="compositionally biased region" description="Low complexity" evidence="1">
    <location>
        <begin position="404"/>
        <end position="425"/>
    </location>
</feature>
<evidence type="ECO:0000313" key="4">
    <source>
        <dbReference type="Proteomes" id="UP000693970"/>
    </source>
</evidence>
<feature type="transmembrane region" description="Helical" evidence="2">
    <location>
        <begin position="203"/>
        <end position="220"/>
    </location>
</feature>
<gene>
    <name evidence="3" type="ORF">IV203_018517</name>
</gene>
<reference evidence="3" key="1">
    <citation type="journal article" date="2021" name="Sci. Rep.">
        <title>Diploid genomic architecture of Nitzschia inconspicua, an elite biomass production diatom.</title>
        <authorList>
            <person name="Oliver A."/>
            <person name="Podell S."/>
            <person name="Pinowska A."/>
            <person name="Traller J.C."/>
            <person name="Smith S.R."/>
            <person name="McClure R."/>
            <person name="Beliaev A."/>
            <person name="Bohutskyi P."/>
            <person name="Hill E.A."/>
            <person name="Rabines A."/>
            <person name="Zheng H."/>
            <person name="Allen L.Z."/>
            <person name="Kuo A."/>
            <person name="Grigoriev I.V."/>
            <person name="Allen A.E."/>
            <person name="Hazlebeck D."/>
            <person name="Allen E.E."/>
        </authorList>
    </citation>
    <scope>NUCLEOTIDE SEQUENCE</scope>
    <source>
        <strain evidence="3">Hildebrandi</strain>
    </source>
</reference>
<protein>
    <recommendedName>
        <fullName evidence="5">Transmembrane protein</fullName>
    </recommendedName>
</protein>
<feature type="region of interest" description="Disordered" evidence="1">
    <location>
        <begin position="324"/>
        <end position="366"/>
    </location>
</feature>
<feature type="transmembrane region" description="Helical" evidence="2">
    <location>
        <begin position="12"/>
        <end position="31"/>
    </location>
</feature>
<reference evidence="3" key="2">
    <citation type="submission" date="2021-04" db="EMBL/GenBank/DDBJ databases">
        <authorList>
            <person name="Podell S."/>
        </authorList>
    </citation>
    <scope>NUCLEOTIDE SEQUENCE</scope>
    <source>
        <strain evidence="3">Hildebrandi</strain>
    </source>
</reference>
<feature type="transmembrane region" description="Helical" evidence="2">
    <location>
        <begin position="148"/>
        <end position="169"/>
    </location>
</feature>
<feature type="transmembrane region" description="Helical" evidence="2">
    <location>
        <begin position="105"/>
        <end position="127"/>
    </location>
</feature>
<organism evidence="3 4">
    <name type="scientific">Nitzschia inconspicua</name>
    <dbReference type="NCBI Taxonomy" id="303405"/>
    <lineage>
        <taxon>Eukaryota</taxon>
        <taxon>Sar</taxon>
        <taxon>Stramenopiles</taxon>
        <taxon>Ochrophyta</taxon>
        <taxon>Bacillariophyta</taxon>
        <taxon>Bacillariophyceae</taxon>
        <taxon>Bacillariophycidae</taxon>
        <taxon>Bacillariales</taxon>
        <taxon>Bacillariaceae</taxon>
        <taxon>Nitzschia</taxon>
    </lineage>
</organism>
<feature type="transmembrane region" description="Helical" evidence="2">
    <location>
        <begin position="68"/>
        <end position="90"/>
    </location>
</feature>
<keyword evidence="4" id="KW-1185">Reference proteome</keyword>